<organism evidence="3 4">
    <name type="scientific">Eubacterium album</name>
    <dbReference type="NCBI Taxonomy" id="2978477"/>
    <lineage>
        <taxon>Bacteria</taxon>
        <taxon>Bacillati</taxon>
        <taxon>Bacillota</taxon>
        <taxon>Clostridia</taxon>
        <taxon>Eubacteriales</taxon>
        <taxon>Eubacteriaceae</taxon>
        <taxon>Eubacterium</taxon>
    </lineage>
</organism>
<feature type="domain" description="DUF3592" evidence="2">
    <location>
        <begin position="46"/>
        <end position="114"/>
    </location>
</feature>
<keyword evidence="1" id="KW-0812">Transmembrane</keyword>
<reference evidence="3" key="1">
    <citation type="submission" date="2022-09" db="EMBL/GenBank/DDBJ databases">
        <title>Eubacterium sp. LFL-14 isolated from human feces.</title>
        <authorList>
            <person name="Liu F."/>
        </authorList>
    </citation>
    <scope>NUCLEOTIDE SEQUENCE</scope>
    <source>
        <strain evidence="3">LFL-14</strain>
    </source>
</reference>
<keyword evidence="1" id="KW-1133">Transmembrane helix</keyword>
<feature type="transmembrane region" description="Helical" evidence="1">
    <location>
        <begin position="121"/>
        <end position="148"/>
    </location>
</feature>
<name>A0ABT2M358_9FIRM</name>
<evidence type="ECO:0000256" key="1">
    <source>
        <dbReference type="SAM" id="Phobius"/>
    </source>
</evidence>
<feature type="transmembrane region" description="Helical" evidence="1">
    <location>
        <begin position="6"/>
        <end position="30"/>
    </location>
</feature>
<dbReference type="EMBL" id="JAODBU010000014">
    <property type="protein sequence ID" value="MCT7399960.1"/>
    <property type="molecule type" value="Genomic_DNA"/>
</dbReference>
<evidence type="ECO:0000259" key="2">
    <source>
        <dbReference type="Pfam" id="PF12158"/>
    </source>
</evidence>
<keyword evidence="4" id="KW-1185">Reference proteome</keyword>
<keyword evidence="1" id="KW-0472">Membrane</keyword>
<evidence type="ECO:0000313" key="4">
    <source>
        <dbReference type="Proteomes" id="UP001431199"/>
    </source>
</evidence>
<protein>
    <submittedName>
        <fullName evidence="3">DUF3592 domain-containing protein</fullName>
    </submittedName>
</protein>
<dbReference type="InterPro" id="IPR021994">
    <property type="entry name" value="DUF3592"/>
</dbReference>
<dbReference type="RefSeq" id="WP_260979131.1">
    <property type="nucleotide sequence ID" value="NZ_JAODBU010000014.1"/>
</dbReference>
<accession>A0ABT2M358</accession>
<evidence type="ECO:0000313" key="3">
    <source>
        <dbReference type="EMBL" id="MCT7399960.1"/>
    </source>
</evidence>
<gene>
    <name evidence="3" type="ORF">N5B56_12885</name>
</gene>
<proteinExistence type="predicted"/>
<sequence length="149" mass="17107">MNNKWLSIILFSGIFSLIGFIFFLIGLLMFRHINKKEKRCILKTYGIVKDVVKHKSYNSDSVKGSGYYPVFEYHVGDVTITKESAYGSGKPRYKKGQNVEIYYNPQKCSEYYIKDDKLPHILAKVFTIVGAFLIGIALVSTVLIFILYK</sequence>
<dbReference type="Proteomes" id="UP001431199">
    <property type="component" value="Unassembled WGS sequence"/>
</dbReference>
<dbReference type="Pfam" id="PF12158">
    <property type="entry name" value="DUF3592"/>
    <property type="match status" value="1"/>
</dbReference>
<comment type="caution">
    <text evidence="3">The sequence shown here is derived from an EMBL/GenBank/DDBJ whole genome shotgun (WGS) entry which is preliminary data.</text>
</comment>